<evidence type="ECO:0000256" key="3">
    <source>
        <dbReference type="ARBA" id="ARBA00022821"/>
    </source>
</evidence>
<evidence type="ECO:0000313" key="9">
    <source>
        <dbReference type="EMBL" id="RWR84924.1"/>
    </source>
</evidence>
<dbReference type="InterPro" id="IPR041118">
    <property type="entry name" value="Rx_N"/>
</dbReference>
<keyword evidence="3" id="KW-0611">Plant defense</keyword>
<dbReference type="SUPFAM" id="SSF52058">
    <property type="entry name" value="L domain-like"/>
    <property type="match status" value="1"/>
</dbReference>
<dbReference type="InterPro" id="IPR044974">
    <property type="entry name" value="Disease_R_plants"/>
</dbReference>
<dbReference type="InterPro" id="IPR038005">
    <property type="entry name" value="RX-like_CC"/>
</dbReference>
<feature type="domain" description="Disease resistance R13L4/SHOC-2-like LRR" evidence="8">
    <location>
        <begin position="544"/>
        <end position="820"/>
    </location>
</feature>
<dbReference type="InterPro" id="IPR002182">
    <property type="entry name" value="NB-ARC"/>
</dbReference>
<evidence type="ECO:0000259" key="5">
    <source>
        <dbReference type="Pfam" id="PF00931"/>
    </source>
</evidence>
<dbReference type="InterPro" id="IPR036388">
    <property type="entry name" value="WH-like_DNA-bd_sf"/>
</dbReference>
<dbReference type="InterPro" id="IPR058922">
    <property type="entry name" value="WHD_DRP"/>
</dbReference>
<reference evidence="9 10" key="1">
    <citation type="journal article" date="2019" name="Nat. Plants">
        <title>Stout camphor tree genome fills gaps in understanding of flowering plant genome evolution.</title>
        <authorList>
            <person name="Chaw S.M."/>
            <person name="Liu Y.C."/>
            <person name="Wu Y.W."/>
            <person name="Wang H.Y."/>
            <person name="Lin C.I."/>
            <person name="Wu C.S."/>
            <person name="Ke H.M."/>
            <person name="Chang L.Y."/>
            <person name="Hsu C.Y."/>
            <person name="Yang H.T."/>
            <person name="Sudianto E."/>
            <person name="Hsu M.H."/>
            <person name="Wu K.P."/>
            <person name="Wang L.N."/>
            <person name="Leebens-Mack J.H."/>
            <person name="Tsai I.J."/>
        </authorList>
    </citation>
    <scope>NUCLEOTIDE SEQUENCE [LARGE SCALE GENOMIC DNA]</scope>
    <source>
        <strain evidence="10">cv. Chaw 1501</strain>
        <tissue evidence="9">Young leaves</tissue>
    </source>
</reference>
<dbReference type="Gene3D" id="3.40.50.300">
    <property type="entry name" value="P-loop containing nucleotide triphosphate hydrolases"/>
    <property type="match status" value="1"/>
</dbReference>
<dbReference type="AlphaFoldDB" id="A0A443P2D4"/>
<dbReference type="Gene3D" id="1.10.10.10">
    <property type="entry name" value="Winged helix-like DNA-binding domain superfamily/Winged helix DNA-binding domain"/>
    <property type="match status" value="1"/>
</dbReference>
<dbReference type="InterPro" id="IPR055414">
    <property type="entry name" value="LRR_R13L4/SHOC2-like"/>
</dbReference>
<dbReference type="FunFam" id="1.10.10.10:FF:000322">
    <property type="entry name" value="Probable disease resistance protein At1g63360"/>
    <property type="match status" value="1"/>
</dbReference>
<keyword evidence="10" id="KW-1185">Reference proteome</keyword>
<gene>
    <name evidence="9" type="ORF">CKAN_01376000</name>
</gene>
<dbReference type="Pfam" id="PF23598">
    <property type="entry name" value="LRR_14"/>
    <property type="match status" value="1"/>
</dbReference>
<feature type="domain" description="NB-ARC" evidence="5">
    <location>
        <begin position="169"/>
        <end position="347"/>
    </location>
</feature>
<dbReference type="InterPro" id="IPR032675">
    <property type="entry name" value="LRR_dom_sf"/>
</dbReference>
<dbReference type="GO" id="GO:0043531">
    <property type="term" value="F:ADP binding"/>
    <property type="evidence" value="ECO:0007669"/>
    <property type="project" value="InterPro"/>
</dbReference>
<evidence type="ECO:0000259" key="7">
    <source>
        <dbReference type="Pfam" id="PF23559"/>
    </source>
</evidence>
<dbReference type="PRINTS" id="PR00364">
    <property type="entry name" value="DISEASERSIST"/>
</dbReference>
<evidence type="ECO:0000259" key="8">
    <source>
        <dbReference type="Pfam" id="PF23598"/>
    </source>
</evidence>
<dbReference type="Pfam" id="PF18052">
    <property type="entry name" value="Rx_N"/>
    <property type="match status" value="1"/>
</dbReference>
<dbReference type="Pfam" id="PF00931">
    <property type="entry name" value="NB-ARC"/>
    <property type="match status" value="1"/>
</dbReference>
<feature type="domain" description="Disease resistance N-terminal" evidence="6">
    <location>
        <begin position="5"/>
        <end position="87"/>
    </location>
</feature>
<dbReference type="Proteomes" id="UP000283530">
    <property type="component" value="Unassembled WGS sequence"/>
</dbReference>
<organism evidence="9 10">
    <name type="scientific">Cinnamomum micranthum f. kanehirae</name>
    <dbReference type="NCBI Taxonomy" id="337451"/>
    <lineage>
        <taxon>Eukaryota</taxon>
        <taxon>Viridiplantae</taxon>
        <taxon>Streptophyta</taxon>
        <taxon>Embryophyta</taxon>
        <taxon>Tracheophyta</taxon>
        <taxon>Spermatophyta</taxon>
        <taxon>Magnoliopsida</taxon>
        <taxon>Magnoliidae</taxon>
        <taxon>Laurales</taxon>
        <taxon>Lauraceae</taxon>
        <taxon>Cinnamomum</taxon>
    </lineage>
</organism>
<dbReference type="PANTHER" id="PTHR23155:SF1232">
    <property type="entry name" value="OS09G0270700 PROTEIN"/>
    <property type="match status" value="1"/>
</dbReference>
<dbReference type="EMBL" id="QPKB01000005">
    <property type="protein sequence ID" value="RWR84924.1"/>
    <property type="molecule type" value="Genomic_DNA"/>
</dbReference>
<dbReference type="Pfam" id="PF23559">
    <property type="entry name" value="WHD_DRP"/>
    <property type="match status" value="1"/>
</dbReference>
<dbReference type="OrthoDB" id="598235at2759"/>
<proteinExistence type="predicted"/>
<dbReference type="InterPro" id="IPR027417">
    <property type="entry name" value="P-loop_NTPase"/>
</dbReference>
<evidence type="ECO:0000256" key="4">
    <source>
        <dbReference type="SAM" id="MobiDB-lite"/>
    </source>
</evidence>
<dbReference type="Gene3D" id="3.80.10.10">
    <property type="entry name" value="Ribonuclease Inhibitor"/>
    <property type="match status" value="1"/>
</dbReference>
<dbReference type="GO" id="GO:0098542">
    <property type="term" value="P:defense response to other organism"/>
    <property type="evidence" value="ECO:0007669"/>
    <property type="project" value="TreeGrafter"/>
</dbReference>
<evidence type="ECO:0000256" key="1">
    <source>
        <dbReference type="ARBA" id="ARBA00022737"/>
    </source>
</evidence>
<keyword evidence="2" id="KW-0547">Nucleotide-binding</keyword>
<accession>A0A443P2D4</accession>
<feature type="region of interest" description="Disordered" evidence="4">
    <location>
        <begin position="130"/>
        <end position="152"/>
    </location>
</feature>
<comment type="caution">
    <text evidence="9">The sequence shown here is derived from an EMBL/GenBank/DDBJ whole genome shotgun (WGS) entry which is preliminary data.</text>
</comment>
<dbReference type="FunFam" id="3.40.50.300:FF:001091">
    <property type="entry name" value="Probable disease resistance protein At1g61300"/>
    <property type="match status" value="1"/>
</dbReference>
<name>A0A443P2D4_9MAGN</name>
<protein>
    <submittedName>
        <fullName evidence="9">Disease resistance protein RPM1-like protein</fullName>
    </submittedName>
</protein>
<sequence>MAESAVTFLLQTLGSLLQQEPSLVQGFRSSLDEIQLELQSMRSFLKDADRKIYSDDGVKTWVGQVREAAYKVEDIIDEYRYNVVANEDRGGVARLVLQHYYTRQTASELQAIKSKICEISERRKRYDFQIEQGSTSSQTKGDHEDGENWQRSAKRQRFIPNEDIVGIEKNRDFLIRRLMDKNPERVVISVVGMAGVGKTTLVTKAYDSPQVKNYFNCHALITVSQSYKFDELLRSLIKELYKSCSELIPYAALGKMSTSDLVEIVSDYLQKKKRYVIILDDVWESTIWEDILVAFPNNRCGGRIMITTRNENVISSSFGVENVLRLGPLHNEDAFILFCKKAFGNNDCPWELNPYAKRLVQKCEGLPLALVAVGRLMSRKEKSSLEWKKVEANLNWQLRNNKELERLKNILLLSFNDLPHNLKRCFLYCSLFPEDYTIPQKRLIRLWVAEGFIEEHGRLTLEEVAAEYIKELTCRSLLQIEADHQRIRICLRMHDVFRELALEIAREEKFCDAHVAKEEIQNNEARLLSLSNFIGSIQSSSCRLHSLMFFSTEIPSLSLNSMASSIKLLRVLDLQGSSIVSVPDELVELFNLRYLSLRKTNVDKLPESIGRFQNLQTLDIRDSKIKTLPKGVEKLKKLRHLYTYHYTNLGYFDFYDFAQAPTGICDLKCLQTLQCIGANNEIVKEVGNLTQLRKLTIRDVKSFHGEELCASLQKLKSLLTLQVKATREEEMLQLDNLLHPPIHLENLMLSGCLEKLPPWIRPLQDLTKVTLHWSRLNEDPFTFLQALPNLESIRLLYAYVGKELCIRRGSFLKLKSLTFSKLPRLERILIEEESMSCIINIYLIDCPELKSIPEGIQYLTSLQELWLWKMSGELLRRIRQDRGVNLQHLSETSRSLFGRDFKVLSMVLKKEDEVKARQMDL</sequence>
<dbReference type="Gene3D" id="1.10.8.430">
    <property type="entry name" value="Helical domain of apoptotic protease-activating factors"/>
    <property type="match status" value="1"/>
</dbReference>
<evidence type="ECO:0000313" key="10">
    <source>
        <dbReference type="Proteomes" id="UP000283530"/>
    </source>
</evidence>
<dbReference type="InterPro" id="IPR042197">
    <property type="entry name" value="Apaf_helical"/>
</dbReference>
<dbReference type="Gene3D" id="1.20.5.4130">
    <property type="match status" value="1"/>
</dbReference>
<keyword evidence="1" id="KW-0677">Repeat</keyword>
<feature type="domain" description="Disease resistance protein winged helix" evidence="7">
    <location>
        <begin position="431"/>
        <end position="501"/>
    </location>
</feature>
<evidence type="ECO:0000259" key="6">
    <source>
        <dbReference type="Pfam" id="PF18052"/>
    </source>
</evidence>
<evidence type="ECO:0000256" key="2">
    <source>
        <dbReference type="ARBA" id="ARBA00022741"/>
    </source>
</evidence>
<dbReference type="PANTHER" id="PTHR23155">
    <property type="entry name" value="DISEASE RESISTANCE PROTEIN RP"/>
    <property type="match status" value="1"/>
</dbReference>
<dbReference type="CDD" id="cd14798">
    <property type="entry name" value="RX-CC_like"/>
    <property type="match status" value="1"/>
</dbReference>
<dbReference type="STRING" id="337451.A0A443P2D4"/>
<dbReference type="SUPFAM" id="SSF52540">
    <property type="entry name" value="P-loop containing nucleoside triphosphate hydrolases"/>
    <property type="match status" value="1"/>
</dbReference>